<accession>A0A1R2CJC3</accession>
<keyword evidence="2" id="KW-1185">Reference proteome</keyword>
<protein>
    <submittedName>
        <fullName evidence="1">Uncharacterized protein</fullName>
    </submittedName>
</protein>
<evidence type="ECO:0000313" key="2">
    <source>
        <dbReference type="Proteomes" id="UP000187209"/>
    </source>
</evidence>
<comment type="caution">
    <text evidence="1">The sequence shown here is derived from an EMBL/GenBank/DDBJ whole genome shotgun (WGS) entry which is preliminary data.</text>
</comment>
<sequence>MAITGNPYQMLGEEALRKKYSEAYPDLELLKRKFIEIYNRNLWASTGNVPFNEYQKLRKDVSDYLDELIMIQECLGAAITAVNNQNKELGMILKTN</sequence>
<dbReference type="AlphaFoldDB" id="A0A1R2CJC3"/>
<evidence type="ECO:0000313" key="1">
    <source>
        <dbReference type="EMBL" id="OMJ89132.1"/>
    </source>
</evidence>
<dbReference type="EMBL" id="MPUH01000133">
    <property type="protein sequence ID" value="OMJ89132.1"/>
    <property type="molecule type" value="Genomic_DNA"/>
</dbReference>
<organism evidence="1 2">
    <name type="scientific">Stentor coeruleus</name>
    <dbReference type="NCBI Taxonomy" id="5963"/>
    <lineage>
        <taxon>Eukaryota</taxon>
        <taxon>Sar</taxon>
        <taxon>Alveolata</taxon>
        <taxon>Ciliophora</taxon>
        <taxon>Postciliodesmatophora</taxon>
        <taxon>Heterotrichea</taxon>
        <taxon>Heterotrichida</taxon>
        <taxon>Stentoridae</taxon>
        <taxon>Stentor</taxon>
    </lineage>
</organism>
<dbReference type="Proteomes" id="UP000187209">
    <property type="component" value="Unassembled WGS sequence"/>
</dbReference>
<proteinExistence type="predicted"/>
<name>A0A1R2CJC3_9CILI</name>
<gene>
    <name evidence="1" type="ORF">SteCoe_8758</name>
</gene>
<reference evidence="1 2" key="1">
    <citation type="submission" date="2016-11" db="EMBL/GenBank/DDBJ databases">
        <title>The macronuclear genome of Stentor coeruleus: a giant cell with tiny introns.</title>
        <authorList>
            <person name="Slabodnick M."/>
            <person name="Ruby J.G."/>
            <person name="Reiff S.B."/>
            <person name="Swart E.C."/>
            <person name="Gosai S."/>
            <person name="Prabakaran S."/>
            <person name="Witkowska E."/>
            <person name="Larue G.E."/>
            <person name="Fisher S."/>
            <person name="Freeman R.M."/>
            <person name="Gunawardena J."/>
            <person name="Chu W."/>
            <person name="Stover N.A."/>
            <person name="Gregory B.D."/>
            <person name="Nowacki M."/>
            <person name="Derisi J."/>
            <person name="Roy S.W."/>
            <person name="Marshall W.F."/>
            <person name="Sood P."/>
        </authorList>
    </citation>
    <scope>NUCLEOTIDE SEQUENCE [LARGE SCALE GENOMIC DNA]</scope>
    <source>
        <strain evidence="1">WM001</strain>
    </source>
</reference>